<keyword evidence="5" id="KW-0808">Transferase</keyword>
<dbReference type="AlphaFoldDB" id="A9WPJ9"/>
<dbReference type="InterPro" id="IPR022998">
    <property type="entry name" value="ThiamineP_synth_TenI"/>
</dbReference>
<name>A9WPJ9_RENSM</name>
<dbReference type="Gene3D" id="3.20.20.70">
    <property type="entry name" value="Aldolase class I"/>
    <property type="match status" value="1"/>
</dbReference>
<feature type="domain" description="Thiamine phosphate synthase/TenI" evidence="4">
    <location>
        <begin position="3"/>
        <end position="35"/>
    </location>
</feature>
<dbReference type="GO" id="GO:0005737">
    <property type="term" value="C:cytoplasm"/>
    <property type="evidence" value="ECO:0007669"/>
    <property type="project" value="TreeGrafter"/>
</dbReference>
<comment type="function">
    <text evidence="1">Condenses 4-methyl-5-(beta-hydroxyethyl)thiazole monophosphate (THZ-P) and 2-methyl-4-amino-5-hydroxymethyl pyrimidine pyrophosphate (HMP-PP) to form thiamine monophosphate (TMP).</text>
</comment>
<dbReference type="PANTHER" id="PTHR20857">
    <property type="entry name" value="THIAMINE-PHOSPHATE PYROPHOSPHORYLASE"/>
    <property type="match status" value="1"/>
</dbReference>
<reference evidence="6" key="1">
    <citation type="journal article" date="2008" name="J. Bacteriol.">
        <title>Genome sequence of the fish pathogen Renibacterium salmoninarum suggests reductive evolution away from an environmental Arthrobacter ancestor.</title>
        <authorList>
            <person name="Wiens G.D."/>
            <person name="Rockey D.D."/>
            <person name="Wu Z."/>
            <person name="Chang J."/>
            <person name="Levy R."/>
            <person name="Crane S."/>
            <person name="Chen D.S."/>
            <person name="Capri G.R."/>
            <person name="Burnett J.R."/>
            <person name="Sudheesh P.S."/>
            <person name="Schipma M.J."/>
            <person name="Burd H."/>
            <person name="Bhattacharyya A."/>
            <person name="Rhodes L.D."/>
            <person name="Kaul R."/>
            <person name="Strom M.S."/>
        </authorList>
    </citation>
    <scope>NUCLEOTIDE SEQUENCE [LARGE SCALE GENOMIC DNA]</scope>
    <source>
        <strain evidence="6">ATCC 33209 / DSM 20767 / JCM 11484 / NBRC 15589 / NCIMB 2235</strain>
    </source>
</reference>
<accession>A9WPJ9</accession>
<dbReference type="InterPro" id="IPR013785">
    <property type="entry name" value="Aldolase_TIM"/>
</dbReference>
<keyword evidence="6" id="KW-1185">Reference proteome</keyword>
<dbReference type="InterPro" id="IPR036206">
    <property type="entry name" value="ThiamineP_synth_sf"/>
</dbReference>
<dbReference type="STRING" id="288705.RSal33209_1206"/>
<comment type="pathway">
    <text evidence="2">Cofactor biosynthesis; thiamine diphosphate biosynthesis.</text>
</comment>
<dbReference type="HOGENOM" id="CLU_3029192_0_0_11"/>
<gene>
    <name evidence="5" type="ordered locus">RSal33209_1206</name>
</gene>
<protein>
    <submittedName>
        <fullName evidence="5">Thiamin-phosphate pyrophosphorylase</fullName>
        <ecNumber evidence="5">2.5.1.3</ecNumber>
    </submittedName>
</protein>
<dbReference type="PANTHER" id="PTHR20857:SF15">
    <property type="entry name" value="THIAMINE-PHOSPHATE SYNTHASE"/>
    <property type="match status" value="1"/>
</dbReference>
<dbReference type="SUPFAM" id="SSF51391">
    <property type="entry name" value="Thiamin phosphate synthase"/>
    <property type="match status" value="1"/>
</dbReference>
<evidence type="ECO:0000256" key="1">
    <source>
        <dbReference type="ARBA" id="ARBA00003814"/>
    </source>
</evidence>
<dbReference type="eggNOG" id="COG0352">
    <property type="taxonomic scope" value="Bacteria"/>
</dbReference>
<dbReference type="GO" id="GO:0009228">
    <property type="term" value="P:thiamine biosynthetic process"/>
    <property type="evidence" value="ECO:0007669"/>
    <property type="project" value="UniProtKB-KW"/>
</dbReference>
<keyword evidence="3" id="KW-0784">Thiamine biosynthesis</keyword>
<dbReference type="Pfam" id="PF02581">
    <property type="entry name" value="TMP-TENI"/>
    <property type="match status" value="1"/>
</dbReference>
<evidence type="ECO:0000256" key="2">
    <source>
        <dbReference type="ARBA" id="ARBA00004948"/>
    </source>
</evidence>
<dbReference type="KEGG" id="rsa:RSal33209_1206"/>
<dbReference type="EC" id="2.5.1.3" evidence="5"/>
<evidence type="ECO:0000256" key="3">
    <source>
        <dbReference type="ARBA" id="ARBA00022977"/>
    </source>
</evidence>
<evidence type="ECO:0000313" key="6">
    <source>
        <dbReference type="Proteomes" id="UP000002007"/>
    </source>
</evidence>
<sequence length="55" mass="5588">MQASKPWFGIGGIDLSNIAEVVAAGAQRVVVVRAITEATDPAAAATALKAELPQL</sequence>
<dbReference type="GO" id="GO:0004789">
    <property type="term" value="F:thiamine-phosphate diphosphorylase activity"/>
    <property type="evidence" value="ECO:0007669"/>
    <property type="project" value="UniProtKB-EC"/>
</dbReference>
<organism evidence="5 6">
    <name type="scientific">Renibacterium salmoninarum (strain ATCC 33209 / DSM 20767 / JCM 11484 / NBRC 15589 / NCIMB 2235)</name>
    <dbReference type="NCBI Taxonomy" id="288705"/>
    <lineage>
        <taxon>Bacteria</taxon>
        <taxon>Bacillati</taxon>
        <taxon>Actinomycetota</taxon>
        <taxon>Actinomycetes</taxon>
        <taxon>Micrococcales</taxon>
        <taxon>Micrococcaceae</taxon>
        <taxon>Renibacterium</taxon>
    </lineage>
</organism>
<proteinExistence type="predicted"/>
<dbReference type="EMBL" id="CP000910">
    <property type="protein sequence ID" value="ABY22944.1"/>
    <property type="molecule type" value="Genomic_DNA"/>
</dbReference>
<evidence type="ECO:0000259" key="4">
    <source>
        <dbReference type="Pfam" id="PF02581"/>
    </source>
</evidence>
<dbReference type="Proteomes" id="UP000002007">
    <property type="component" value="Chromosome"/>
</dbReference>
<evidence type="ECO:0000313" key="5">
    <source>
        <dbReference type="EMBL" id="ABY22944.1"/>
    </source>
</evidence>